<protein>
    <recommendedName>
        <fullName evidence="1">DNA mimic protein DMP19 C-terminal domain-containing protein</fullName>
    </recommendedName>
</protein>
<dbReference type="Gene3D" id="3.30.2020.40">
    <property type="entry name" value="Uncharacterised protein PF10387, DUF2442"/>
    <property type="match status" value="1"/>
</dbReference>
<dbReference type="InterPro" id="IPR025402">
    <property type="entry name" value="DMP19_C"/>
</dbReference>
<dbReference type="HOGENOM" id="CLU_086385_0_0_6"/>
<dbReference type="GeneID" id="57475444"/>
<dbReference type="Pfam" id="PF14300">
    <property type="entry name" value="DMP19"/>
    <property type="match status" value="1"/>
</dbReference>
<proteinExistence type="predicted"/>
<dbReference type="eggNOG" id="ENOG50341ME">
    <property type="taxonomic scope" value="Bacteria"/>
</dbReference>
<dbReference type="InterPro" id="IPR018841">
    <property type="entry name" value="DUF2442"/>
</dbReference>
<dbReference type="RefSeq" id="WP_015635153.1">
    <property type="nucleotide sequence ID" value="NC_021237.1"/>
</dbReference>
<dbReference type="Proteomes" id="UP000013940">
    <property type="component" value="Chromosome"/>
</dbReference>
<name>A0A2C9EKP3_PSEPH</name>
<dbReference type="EMBL" id="CP003190">
    <property type="protein sequence ID" value="AGL84220.1"/>
    <property type="molecule type" value="Genomic_DNA"/>
</dbReference>
<sequence length="209" mass="23730">MNLSPITHVAFEDEMLCLSWADGLRLRQPLSRYSRLREATPEQRADFAIAPRGWSVSWPHLGEPVLSLNAIDWIWECLCDESMARLKALGWQLQQLPADDQAIVALWRLEADGYNGGFLQFFCNWGQQTCELALSTLAAIGARNTRALVSRQRQLIAHLEGHPQLEQLWDIPGLLSDEEHELISGELDEQLWSAMEEVPALAVKYFYVG</sequence>
<reference evidence="3" key="1">
    <citation type="journal article" date="2014" name="Genome Announc.">
        <title>Full-genome sequence of the plant growth-promoting bacterium Pseudomonas protegens CHA0.</title>
        <authorList>
            <person name="Jousset A."/>
            <person name="Schuldes J."/>
            <person name="Keel C."/>
            <person name="Maurhofer M."/>
            <person name="Daniel R."/>
            <person name="Scheu S."/>
            <person name="Thuermer A."/>
        </authorList>
    </citation>
    <scope>NUCLEOTIDE SEQUENCE [LARGE SCALE GENOMIC DNA]</scope>
    <source>
        <strain evidence="3">DSM 19095 / LMG 27888 / CFBP 6595 / CHA0</strain>
    </source>
</reference>
<feature type="domain" description="DNA mimic protein DMP19 C-terminal" evidence="1">
    <location>
        <begin position="95"/>
        <end position="205"/>
    </location>
</feature>
<dbReference type="Pfam" id="PF10387">
    <property type="entry name" value="DUF2442"/>
    <property type="match status" value="1"/>
</dbReference>
<dbReference type="KEGG" id="pprc:PFLCHA0_c24490"/>
<gene>
    <name evidence="2" type="ORF">PFLCHA0_c24490</name>
</gene>
<evidence type="ECO:0000313" key="3">
    <source>
        <dbReference type="Proteomes" id="UP000013940"/>
    </source>
</evidence>
<organism evidence="2 3">
    <name type="scientific">Pseudomonas protegens (strain DSM 19095 / LMG 27888 / CFBP 6595 / CHA0)</name>
    <dbReference type="NCBI Taxonomy" id="1124983"/>
    <lineage>
        <taxon>Bacteria</taxon>
        <taxon>Pseudomonadati</taxon>
        <taxon>Pseudomonadota</taxon>
        <taxon>Gammaproteobacteria</taxon>
        <taxon>Pseudomonadales</taxon>
        <taxon>Pseudomonadaceae</taxon>
        <taxon>Pseudomonas</taxon>
    </lineage>
</organism>
<evidence type="ECO:0000259" key="1">
    <source>
        <dbReference type="Pfam" id="PF14300"/>
    </source>
</evidence>
<accession>A0A2C9EKP3</accession>
<dbReference type="Gene3D" id="1.20.1420.60">
    <property type="match status" value="1"/>
</dbReference>
<evidence type="ECO:0000313" key="2">
    <source>
        <dbReference type="EMBL" id="AGL84220.1"/>
    </source>
</evidence>
<dbReference type="AlphaFoldDB" id="A0A2C9EKP3"/>